<organism evidence="1 2">
    <name type="scientific">Plakobranchus ocellatus</name>
    <dbReference type="NCBI Taxonomy" id="259542"/>
    <lineage>
        <taxon>Eukaryota</taxon>
        <taxon>Metazoa</taxon>
        <taxon>Spiralia</taxon>
        <taxon>Lophotrochozoa</taxon>
        <taxon>Mollusca</taxon>
        <taxon>Gastropoda</taxon>
        <taxon>Heterobranchia</taxon>
        <taxon>Euthyneura</taxon>
        <taxon>Panpulmonata</taxon>
        <taxon>Sacoglossa</taxon>
        <taxon>Placobranchoidea</taxon>
        <taxon>Plakobranchidae</taxon>
        <taxon>Plakobranchus</taxon>
    </lineage>
</organism>
<comment type="caution">
    <text evidence="1">The sequence shown here is derived from an EMBL/GenBank/DDBJ whole genome shotgun (WGS) entry which is preliminary data.</text>
</comment>
<sequence>MRDRLISGTMLTCGDTRDALEIPSLISNGVKQKHYDIAQTPGMRRVEKLQGKRPGEKSQVCVCSFPKLSVRPLVCTEHIISVTGSLKIRQTSREA</sequence>
<protein>
    <submittedName>
        <fullName evidence="1">Uncharacterized protein</fullName>
    </submittedName>
</protein>
<keyword evidence="2" id="KW-1185">Reference proteome</keyword>
<accession>A0AAV4D653</accession>
<reference evidence="1 2" key="1">
    <citation type="journal article" date="2021" name="Elife">
        <title>Chloroplast acquisition without the gene transfer in kleptoplastic sea slugs, Plakobranchus ocellatus.</title>
        <authorList>
            <person name="Maeda T."/>
            <person name="Takahashi S."/>
            <person name="Yoshida T."/>
            <person name="Shimamura S."/>
            <person name="Takaki Y."/>
            <person name="Nagai Y."/>
            <person name="Toyoda A."/>
            <person name="Suzuki Y."/>
            <person name="Arimoto A."/>
            <person name="Ishii H."/>
            <person name="Satoh N."/>
            <person name="Nishiyama T."/>
            <person name="Hasebe M."/>
            <person name="Maruyama T."/>
            <person name="Minagawa J."/>
            <person name="Obokata J."/>
            <person name="Shigenobu S."/>
        </authorList>
    </citation>
    <scope>NUCLEOTIDE SEQUENCE [LARGE SCALE GENOMIC DNA]</scope>
</reference>
<gene>
    <name evidence="1" type="ORF">PoB_006618200</name>
</gene>
<dbReference type="AlphaFoldDB" id="A0AAV4D653"/>
<name>A0AAV4D653_9GAST</name>
<evidence type="ECO:0000313" key="1">
    <source>
        <dbReference type="EMBL" id="GFO39677.1"/>
    </source>
</evidence>
<dbReference type="EMBL" id="BLXT01007504">
    <property type="protein sequence ID" value="GFO39677.1"/>
    <property type="molecule type" value="Genomic_DNA"/>
</dbReference>
<dbReference type="Proteomes" id="UP000735302">
    <property type="component" value="Unassembled WGS sequence"/>
</dbReference>
<proteinExistence type="predicted"/>
<evidence type="ECO:0000313" key="2">
    <source>
        <dbReference type="Proteomes" id="UP000735302"/>
    </source>
</evidence>